<organism evidence="5 6">
    <name type="scientific">Trifolium subterraneum</name>
    <name type="common">Subterranean clover</name>
    <dbReference type="NCBI Taxonomy" id="3900"/>
    <lineage>
        <taxon>Eukaryota</taxon>
        <taxon>Viridiplantae</taxon>
        <taxon>Streptophyta</taxon>
        <taxon>Embryophyta</taxon>
        <taxon>Tracheophyta</taxon>
        <taxon>Spermatophyta</taxon>
        <taxon>Magnoliopsida</taxon>
        <taxon>eudicotyledons</taxon>
        <taxon>Gunneridae</taxon>
        <taxon>Pentapetalae</taxon>
        <taxon>rosids</taxon>
        <taxon>fabids</taxon>
        <taxon>Fabales</taxon>
        <taxon>Fabaceae</taxon>
        <taxon>Papilionoideae</taxon>
        <taxon>50 kb inversion clade</taxon>
        <taxon>NPAAA clade</taxon>
        <taxon>Hologalegina</taxon>
        <taxon>IRL clade</taxon>
        <taxon>Trifolieae</taxon>
        <taxon>Trifolium</taxon>
    </lineage>
</organism>
<protein>
    <recommendedName>
        <fullName evidence="7">ADP/ATP translocase</fullName>
    </recommendedName>
</protein>
<evidence type="ECO:0000256" key="3">
    <source>
        <dbReference type="ARBA" id="ARBA00022737"/>
    </source>
</evidence>
<evidence type="ECO:0000313" key="6">
    <source>
        <dbReference type="Proteomes" id="UP000242715"/>
    </source>
</evidence>
<evidence type="ECO:0000256" key="1">
    <source>
        <dbReference type="ARBA" id="ARBA00004141"/>
    </source>
</evidence>
<keyword evidence="6" id="KW-1185">Reference proteome</keyword>
<accession>A0A2Z6LQT9</accession>
<gene>
    <name evidence="5" type="ORF">TSUD_193830</name>
</gene>
<comment type="subcellular location">
    <subcellularLocation>
        <location evidence="1">Membrane</location>
        <topology evidence="1">Multi-pass membrane protein</topology>
    </subcellularLocation>
</comment>
<dbReference type="InterPro" id="IPR018108">
    <property type="entry name" value="MCP_transmembrane"/>
</dbReference>
<evidence type="ECO:0008006" key="7">
    <source>
        <dbReference type="Google" id="ProtNLM"/>
    </source>
</evidence>
<evidence type="ECO:0000256" key="4">
    <source>
        <dbReference type="ARBA" id="ARBA00023136"/>
    </source>
</evidence>
<dbReference type="Pfam" id="PF00153">
    <property type="entry name" value="Mito_carr"/>
    <property type="match status" value="1"/>
</dbReference>
<sequence>MLRYSKSLSVANWKWIFTYLSNFKAMSTCSFFAEEAQLTPLLRLGAGACAGIIAMSATYPMDLVRGCLTVQILYVGLKFSVYESLKDWLIQTKPLGIAHDSELSVTTRLACGAAAGTIGQTVAYPLDVIRRRTQMGGWKDAASIVSADGKGIEYTGMADAFRKTNSKV</sequence>
<keyword evidence="2" id="KW-0812">Transmembrane</keyword>
<reference evidence="6" key="1">
    <citation type="journal article" date="2017" name="Front. Plant Sci.">
        <title>Climate Clever Clovers: New Paradigm to Reduce the Environmental Footprint of Ruminants by Breeding Low Methanogenic Forages Utilizing Haplotype Variation.</title>
        <authorList>
            <person name="Kaur P."/>
            <person name="Appels R."/>
            <person name="Bayer P.E."/>
            <person name="Keeble-Gagnere G."/>
            <person name="Wang J."/>
            <person name="Hirakawa H."/>
            <person name="Shirasawa K."/>
            <person name="Vercoe P."/>
            <person name="Stefanova K."/>
            <person name="Durmic Z."/>
            <person name="Nichols P."/>
            <person name="Revell C."/>
            <person name="Isobe S.N."/>
            <person name="Edwards D."/>
            <person name="Erskine W."/>
        </authorList>
    </citation>
    <scope>NUCLEOTIDE SEQUENCE [LARGE SCALE GENOMIC DNA]</scope>
    <source>
        <strain evidence="6">cv. Daliak</strain>
    </source>
</reference>
<dbReference type="InterPro" id="IPR023395">
    <property type="entry name" value="MCP_dom_sf"/>
</dbReference>
<dbReference type="GO" id="GO:0016020">
    <property type="term" value="C:membrane"/>
    <property type="evidence" value="ECO:0007669"/>
    <property type="project" value="UniProtKB-SubCell"/>
</dbReference>
<dbReference type="OrthoDB" id="270584at2759"/>
<name>A0A2Z6LQT9_TRISU</name>
<keyword evidence="4" id="KW-0472">Membrane</keyword>
<dbReference type="Gene3D" id="1.50.40.10">
    <property type="entry name" value="Mitochondrial carrier domain"/>
    <property type="match status" value="1"/>
</dbReference>
<dbReference type="AlphaFoldDB" id="A0A2Z6LQT9"/>
<dbReference type="EMBL" id="DF973192">
    <property type="protein sequence ID" value="GAU19046.1"/>
    <property type="molecule type" value="Genomic_DNA"/>
</dbReference>
<keyword evidence="3" id="KW-0677">Repeat</keyword>
<dbReference type="Proteomes" id="UP000242715">
    <property type="component" value="Unassembled WGS sequence"/>
</dbReference>
<dbReference type="SUPFAM" id="SSF103506">
    <property type="entry name" value="Mitochondrial carrier"/>
    <property type="match status" value="1"/>
</dbReference>
<dbReference type="PANTHER" id="PTHR24089">
    <property type="entry name" value="SOLUTE CARRIER FAMILY 25"/>
    <property type="match status" value="1"/>
</dbReference>
<proteinExistence type="predicted"/>
<evidence type="ECO:0000313" key="5">
    <source>
        <dbReference type="EMBL" id="GAU19046.1"/>
    </source>
</evidence>
<evidence type="ECO:0000256" key="2">
    <source>
        <dbReference type="ARBA" id="ARBA00022692"/>
    </source>
</evidence>